<evidence type="ECO:0000313" key="3">
    <source>
        <dbReference type="Proteomes" id="UP000238157"/>
    </source>
</evidence>
<evidence type="ECO:0000256" key="1">
    <source>
        <dbReference type="SAM" id="MobiDB-lite"/>
    </source>
</evidence>
<gene>
    <name evidence="2" type="ORF">CLW00_101267</name>
</gene>
<dbReference type="EMBL" id="PVTR01000001">
    <property type="protein sequence ID" value="PRY90603.1"/>
    <property type="molecule type" value="Genomic_DNA"/>
</dbReference>
<evidence type="ECO:0000313" key="2">
    <source>
        <dbReference type="EMBL" id="PRY90603.1"/>
    </source>
</evidence>
<proteinExistence type="predicted"/>
<organism evidence="2 3">
    <name type="scientific">Mongoliibacter ruber</name>
    <dbReference type="NCBI Taxonomy" id="1750599"/>
    <lineage>
        <taxon>Bacteria</taxon>
        <taxon>Pseudomonadati</taxon>
        <taxon>Bacteroidota</taxon>
        <taxon>Cytophagia</taxon>
        <taxon>Cytophagales</taxon>
        <taxon>Cyclobacteriaceae</taxon>
        <taxon>Mongoliibacter</taxon>
    </lineage>
</organism>
<feature type="compositionally biased region" description="Polar residues" evidence="1">
    <location>
        <begin position="1"/>
        <end position="10"/>
    </location>
</feature>
<sequence>MTAHSTSQIENMDDTTRKNNTTCSNPPRPKIEDFVPRETGLGDIHRMFTKSPELYRYICALDLYIDELEVQRDADINQNIEAMMKDFNEGLKKLSSTL</sequence>
<keyword evidence="3" id="KW-1185">Reference proteome</keyword>
<name>A0A2T0WV73_9BACT</name>
<comment type="caution">
    <text evidence="2">The sequence shown here is derived from an EMBL/GenBank/DDBJ whole genome shotgun (WGS) entry which is preliminary data.</text>
</comment>
<feature type="region of interest" description="Disordered" evidence="1">
    <location>
        <begin position="1"/>
        <end position="35"/>
    </location>
</feature>
<dbReference type="Proteomes" id="UP000238157">
    <property type="component" value="Unassembled WGS sequence"/>
</dbReference>
<dbReference type="AlphaFoldDB" id="A0A2T0WV73"/>
<reference evidence="2 3" key="1">
    <citation type="submission" date="2018-03" db="EMBL/GenBank/DDBJ databases">
        <title>Genomic Encyclopedia of Archaeal and Bacterial Type Strains, Phase II (KMG-II): from individual species to whole genera.</title>
        <authorList>
            <person name="Goeker M."/>
        </authorList>
    </citation>
    <scope>NUCLEOTIDE SEQUENCE [LARGE SCALE GENOMIC DNA]</scope>
    <source>
        <strain evidence="2 3">DSM 27929</strain>
    </source>
</reference>
<protein>
    <submittedName>
        <fullName evidence="2">Uncharacterized protein</fullName>
    </submittedName>
</protein>
<dbReference type="RefSeq" id="WP_106131843.1">
    <property type="nucleotide sequence ID" value="NZ_PVTR01000001.1"/>
</dbReference>
<accession>A0A2T0WV73</accession>